<dbReference type="RefSeq" id="XP_013915237.1">
    <property type="nucleotide sequence ID" value="XM_014059762.1"/>
</dbReference>
<evidence type="ECO:0000256" key="2">
    <source>
        <dbReference type="ARBA" id="ARBA00008789"/>
    </source>
</evidence>
<dbReference type="OrthoDB" id="8190653at2759"/>
<dbReference type="Proteomes" id="UP000504617">
    <property type="component" value="Unplaced"/>
</dbReference>
<keyword evidence="8" id="KW-1185">Reference proteome</keyword>
<comment type="caution">
    <text evidence="7">Lacks conserved residue(s) required for the propagation of feature annotation.</text>
</comment>
<evidence type="ECO:0000313" key="8">
    <source>
        <dbReference type="Proteomes" id="UP000504617"/>
    </source>
</evidence>
<protein>
    <recommendedName>
        <fullName evidence="7">XK-related protein</fullName>
    </recommendedName>
</protein>
<name>A0A6I9XMV2_9SAUR</name>
<evidence type="ECO:0000256" key="1">
    <source>
        <dbReference type="ARBA" id="ARBA00004651"/>
    </source>
</evidence>
<keyword evidence="3" id="KW-1003">Cell membrane</keyword>
<dbReference type="GO" id="GO:0005886">
    <property type="term" value="C:plasma membrane"/>
    <property type="evidence" value="ECO:0007669"/>
    <property type="project" value="UniProtKB-SubCell"/>
</dbReference>
<evidence type="ECO:0000256" key="3">
    <source>
        <dbReference type="ARBA" id="ARBA00022475"/>
    </source>
</evidence>
<dbReference type="GeneID" id="106543698"/>
<organism evidence="8 9">
    <name type="scientific">Thamnophis sirtalis</name>
    <dbReference type="NCBI Taxonomy" id="35019"/>
    <lineage>
        <taxon>Eukaryota</taxon>
        <taxon>Metazoa</taxon>
        <taxon>Chordata</taxon>
        <taxon>Craniata</taxon>
        <taxon>Vertebrata</taxon>
        <taxon>Euteleostomi</taxon>
        <taxon>Lepidosauria</taxon>
        <taxon>Squamata</taxon>
        <taxon>Bifurcata</taxon>
        <taxon>Unidentata</taxon>
        <taxon>Episquamata</taxon>
        <taxon>Toxicofera</taxon>
        <taxon>Serpentes</taxon>
        <taxon>Colubroidea</taxon>
        <taxon>Colubridae</taxon>
        <taxon>Natricinae</taxon>
        <taxon>Thamnophis</taxon>
    </lineage>
</organism>
<dbReference type="AlphaFoldDB" id="A0A6I9XMV2"/>
<evidence type="ECO:0000256" key="4">
    <source>
        <dbReference type="ARBA" id="ARBA00022692"/>
    </source>
</evidence>
<evidence type="ECO:0000256" key="7">
    <source>
        <dbReference type="RuleBase" id="RU910716"/>
    </source>
</evidence>
<feature type="transmembrane region" description="Helical" evidence="7">
    <location>
        <begin position="12"/>
        <end position="32"/>
    </location>
</feature>
<dbReference type="PANTHER" id="PTHR16024:SF13">
    <property type="entry name" value="XK-RELATED PROTEIN 9"/>
    <property type="match status" value="1"/>
</dbReference>
<dbReference type="PANTHER" id="PTHR16024">
    <property type="entry name" value="XK-RELATED PROTEIN"/>
    <property type="match status" value="1"/>
</dbReference>
<keyword evidence="4 7" id="KW-0812">Transmembrane</keyword>
<keyword evidence="5 7" id="KW-1133">Transmembrane helix</keyword>
<feature type="transmembrane region" description="Helical" evidence="7">
    <location>
        <begin position="52"/>
        <end position="73"/>
    </location>
</feature>
<accession>A0A6I9XMV2</accession>
<dbReference type="InterPro" id="IPR050895">
    <property type="entry name" value="XK-related_scramblase"/>
</dbReference>
<dbReference type="Pfam" id="PF09815">
    <property type="entry name" value="XK-related"/>
    <property type="match status" value="1"/>
</dbReference>
<comment type="subcellular location">
    <subcellularLocation>
        <location evidence="1">Cell membrane</location>
        <topology evidence="1">Multi-pass membrane protein</topology>
    </subcellularLocation>
    <subcellularLocation>
        <location evidence="7">Membrane</location>
        <topology evidence="7">Multi-pass membrane protein</topology>
    </subcellularLocation>
</comment>
<dbReference type="InterPro" id="IPR018629">
    <property type="entry name" value="XK-rel"/>
</dbReference>
<keyword evidence="6 7" id="KW-0472">Membrane</keyword>
<evidence type="ECO:0000256" key="6">
    <source>
        <dbReference type="ARBA" id="ARBA00023136"/>
    </source>
</evidence>
<reference evidence="9" key="1">
    <citation type="submission" date="2025-08" db="UniProtKB">
        <authorList>
            <consortium name="RefSeq"/>
        </authorList>
    </citation>
    <scope>IDENTIFICATION</scope>
    <source>
        <tissue evidence="9">Skeletal muscle</tissue>
    </source>
</reference>
<gene>
    <name evidence="9" type="primary">XKR9</name>
</gene>
<proteinExistence type="inferred from homology"/>
<evidence type="ECO:0000313" key="9">
    <source>
        <dbReference type="RefSeq" id="XP_013915237.1"/>
    </source>
</evidence>
<comment type="similarity">
    <text evidence="2 7">Belongs to the XK family.</text>
</comment>
<sequence length="168" mass="19500">MKGSIVKKQQKSFSKVDFLIILLGLLVYTFDIGTDLWMVKNFLCEGQYLKGILILLTGLYSSIIIQFFSCAWFKEDENEKFPWTFYLLHSLNGGLFTRYYLALKHGYEAVYIPNSSTNSNLCFKEMVYINILQLFKAFLESTPQLILQIYIVMVSDDSTFSQSFPVQQ</sequence>
<evidence type="ECO:0000256" key="5">
    <source>
        <dbReference type="ARBA" id="ARBA00022989"/>
    </source>
</evidence>
<dbReference type="CTD" id="389668"/>